<dbReference type="Pfam" id="PF12299">
    <property type="entry name" value="DUF3627"/>
    <property type="match status" value="1"/>
</dbReference>
<dbReference type="KEGG" id="vg:5850444"/>
<reference evidence="2 3" key="1">
    <citation type="submission" date="2007-11" db="EMBL/GenBank/DDBJ databases">
        <title>Sequence and organization of Orgyia leucostigma nucleopolyhedrovirus genome.</title>
        <authorList>
            <person name="Eveleigh R.J.M."/>
            <person name="Lapointe R."/>
            <person name="Graham R.I."/>
            <person name="Lauzon H.A.M."/>
            <person name="Pavlik L."/>
            <person name="Arif B.M."/>
            <person name="Lucarotti C.J."/>
        </authorList>
    </citation>
    <scope>NUCLEOTIDE SEQUENCE [LARGE SCALE GENOMIC DNA]</scope>
    <source>
        <strain evidence="2">CFS-77</strain>
    </source>
</reference>
<dbReference type="EMBL" id="EU309041">
    <property type="protein sequence ID" value="ABY65859.1"/>
    <property type="molecule type" value="Genomic_DNA"/>
</dbReference>
<protein>
    <submittedName>
        <fullName evidence="2">38.7K</fullName>
    </submittedName>
</protein>
<evidence type="ECO:0000259" key="1">
    <source>
        <dbReference type="PROSITE" id="PS51750"/>
    </source>
</evidence>
<dbReference type="RefSeq" id="YP_001651043.1">
    <property type="nucleotide sequence ID" value="NC_010276.1"/>
</dbReference>
<dbReference type="OrthoDB" id="7030at10239"/>
<accession>B0FE01</accession>
<dbReference type="GeneID" id="5850444"/>
<organism evidence="2 3">
    <name type="scientific">Orgyia leucostigma nucleopolyhedrovirus</name>
    <dbReference type="NCBI Taxonomy" id="490711"/>
    <lineage>
        <taxon>Viruses</taxon>
        <taxon>Viruses incertae sedis</taxon>
        <taxon>Naldaviricetes</taxon>
        <taxon>Lefavirales</taxon>
        <taxon>Baculoviridae</taxon>
        <taxon>Alphabaculovirus</taxon>
        <taxon>Alphabaculovirus orleucostigmae</taxon>
    </lineage>
</organism>
<dbReference type="InterPro" id="IPR003497">
    <property type="entry name" value="BRO_N_domain"/>
</dbReference>
<feature type="domain" description="Bro-N" evidence="1">
    <location>
        <begin position="63"/>
        <end position="173"/>
    </location>
</feature>
<keyword evidence="3" id="KW-1185">Reference proteome</keyword>
<dbReference type="Pfam" id="PF02498">
    <property type="entry name" value="Bro-N"/>
    <property type="match status" value="1"/>
</dbReference>
<dbReference type="PROSITE" id="PS51750">
    <property type="entry name" value="BRO_N"/>
    <property type="match status" value="1"/>
</dbReference>
<name>B0FE01_9ABAC</name>
<sequence>MVLNTIINFLFKFFDNNENKTDVVDSSRYCSEENRDNNLIDDNITQLPPIIDNAISYLFQRTTMCINDQSVFSVRYFTLKGQLWLVGYDFARGIGYRRPDDALSRYVEFKNAKSTETLLFGVVADSSTRSIVCINRAGALQLLDNIECGNKAEAAARVVDKLNELAATQRDDDRTHSKLDKMLQAIDVVGTNNAVLLSYHDVLKNEFLNKFDTFNEKINKIDEKIRQYDNLDRLYTQLQEHRKPSAASITRAPVSVGSGLSFLEERHLDRRDTAGCVKYETVKFPKNVAKHPRLAVFVKPDGDGTQMSFLAGQQRNINARKRNYRNMEMIYDYVHPNPILAVHCIDEELQHKNFKYIKLGKRTYHVHCDVDTIKSFIHENV</sequence>
<dbReference type="InterPro" id="IPR022549">
    <property type="entry name" value="DUF3627"/>
</dbReference>
<evidence type="ECO:0000313" key="2">
    <source>
        <dbReference type="EMBL" id="ABY65859.1"/>
    </source>
</evidence>
<proteinExistence type="predicted"/>
<evidence type="ECO:0000313" key="3">
    <source>
        <dbReference type="Proteomes" id="UP000203316"/>
    </source>
</evidence>
<dbReference type="Proteomes" id="UP000203316">
    <property type="component" value="Segment"/>
</dbReference>